<dbReference type="RefSeq" id="WP_076401542.1">
    <property type="nucleotide sequence ID" value="NZ_FTOA01000006.1"/>
</dbReference>
<keyword evidence="1" id="KW-0472">Membrane</keyword>
<name>A0A1N7PDR9_9PROT</name>
<dbReference type="AlphaFoldDB" id="A0A1N7PDR9"/>
<reference evidence="2 3" key="1">
    <citation type="submission" date="2017-01" db="EMBL/GenBank/DDBJ databases">
        <authorList>
            <person name="Mah S.A."/>
            <person name="Swanson W.J."/>
            <person name="Moy G.W."/>
            <person name="Vacquier V.D."/>
        </authorList>
    </citation>
    <scope>NUCLEOTIDE SEQUENCE [LARGE SCALE GENOMIC DNA]</scope>
    <source>
        <strain evidence="2 3">DSM 11589</strain>
    </source>
</reference>
<feature type="transmembrane region" description="Helical" evidence="1">
    <location>
        <begin position="41"/>
        <end position="59"/>
    </location>
</feature>
<dbReference type="Proteomes" id="UP000185678">
    <property type="component" value="Unassembled WGS sequence"/>
</dbReference>
<accession>A0A1N7PDR9</accession>
<evidence type="ECO:0000313" key="3">
    <source>
        <dbReference type="Proteomes" id="UP000185678"/>
    </source>
</evidence>
<feature type="transmembrane region" description="Helical" evidence="1">
    <location>
        <begin position="6"/>
        <end position="29"/>
    </location>
</feature>
<sequence>MSLRDWWDLLGFRGVLALVVFLVLTYFGISGWISDGWTTGLSIIVGAFSAAVAIVAYGQAVVLDAALGAVAFVLTIIGFSQYLDDSRQHTKESLAAYDKAYGACARGDAKGCDEGMKLFMCKYMESNQDLMRAATSAHININVPKEISGVVDMNAQHDINMLPPACQSKR</sequence>
<evidence type="ECO:0000256" key="1">
    <source>
        <dbReference type="SAM" id="Phobius"/>
    </source>
</evidence>
<dbReference type="EMBL" id="FTOA01000006">
    <property type="protein sequence ID" value="SIT08670.1"/>
    <property type="molecule type" value="Genomic_DNA"/>
</dbReference>
<protein>
    <submittedName>
        <fullName evidence="2">Uncharacterized protein</fullName>
    </submittedName>
</protein>
<organism evidence="2 3">
    <name type="scientific">Insolitispirillum peregrinum</name>
    <dbReference type="NCBI Taxonomy" id="80876"/>
    <lineage>
        <taxon>Bacteria</taxon>
        <taxon>Pseudomonadati</taxon>
        <taxon>Pseudomonadota</taxon>
        <taxon>Alphaproteobacteria</taxon>
        <taxon>Rhodospirillales</taxon>
        <taxon>Novispirillaceae</taxon>
        <taxon>Insolitispirillum</taxon>
    </lineage>
</organism>
<keyword evidence="3" id="KW-1185">Reference proteome</keyword>
<proteinExistence type="predicted"/>
<feature type="transmembrane region" description="Helical" evidence="1">
    <location>
        <begin position="65"/>
        <end position="83"/>
    </location>
</feature>
<gene>
    <name evidence="2" type="ORF">SAMN05421779_106245</name>
</gene>
<evidence type="ECO:0000313" key="2">
    <source>
        <dbReference type="EMBL" id="SIT08670.1"/>
    </source>
</evidence>
<keyword evidence="1" id="KW-1133">Transmembrane helix</keyword>
<keyword evidence="1" id="KW-0812">Transmembrane</keyword>